<feature type="transmembrane region" description="Helical" evidence="12">
    <location>
        <begin position="352"/>
        <end position="371"/>
    </location>
</feature>
<reference evidence="14" key="1">
    <citation type="journal article" date="2020" name="bioRxiv">
        <title>Comparative genomics of Chlamydomonas.</title>
        <authorList>
            <person name="Craig R.J."/>
            <person name="Hasan A.R."/>
            <person name="Ness R.W."/>
            <person name="Keightley P.D."/>
        </authorList>
    </citation>
    <scope>NUCLEOTIDE SEQUENCE</scope>
    <source>
        <strain evidence="14">SAG 7.73</strain>
    </source>
</reference>
<gene>
    <name evidence="14" type="ORF">HXX76_001699</name>
</gene>
<evidence type="ECO:0000256" key="6">
    <source>
        <dbReference type="ARBA" id="ARBA00022824"/>
    </source>
</evidence>
<dbReference type="Pfam" id="PF02517">
    <property type="entry name" value="Rce1-like"/>
    <property type="match status" value="1"/>
</dbReference>
<protein>
    <recommendedName>
        <fullName evidence="10">intramembrane prenyl-peptidase Rce1</fullName>
        <ecNumber evidence="10">3.4.26.1</ecNumber>
    </recommendedName>
</protein>
<keyword evidence="15" id="KW-1185">Reference proteome</keyword>
<feature type="compositionally biased region" description="Low complexity" evidence="11">
    <location>
        <begin position="123"/>
        <end position="140"/>
    </location>
</feature>
<keyword evidence="4 12" id="KW-0812">Transmembrane</keyword>
<evidence type="ECO:0000256" key="7">
    <source>
        <dbReference type="ARBA" id="ARBA00022989"/>
    </source>
</evidence>
<dbReference type="GO" id="GO:0004222">
    <property type="term" value="F:metalloendopeptidase activity"/>
    <property type="evidence" value="ECO:0007669"/>
    <property type="project" value="InterPro"/>
</dbReference>
<feature type="compositionally biased region" description="Gly residues" evidence="11">
    <location>
        <begin position="141"/>
        <end position="156"/>
    </location>
</feature>
<evidence type="ECO:0000256" key="1">
    <source>
        <dbReference type="ARBA" id="ARBA00004477"/>
    </source>
</evidence>
<dbReference type="InterPro" id="IPR039731">
    <property type="entry name" value="Rce1"/>
</dbReference>
<feature type="transmembrane region" description="Helical" evidence="12">
    <location>
        <begin position="44"/>
        <end position="62"/>
    </location>
</feature>
<name>A0A835WCU7_CHLIN</name>
<accession>A0A835WCU7</accession>
<evidence type="ECO:0000256" key="3">
    <source>
        <dbReference type="ARBA" id="ARBA00022670"/>
    </source>
</evidence>
<evidence type="ECO:0000256" key="10">
    <source>
        <dbReference type="ARBA" id="ARBA00049729"/>
    </source>
</evidence>
<dbReference type="EMBL" id="JAEHOC010000002">
    <property type="protein sequence ID" value="KAG2444964.1"/>
    <property type="molecule type" value="Genomic_DNA"/>
</dbReference>
<dbReference type="Proteomes" id="UP000650467">
    <property type="component" value="Unassembled WGS sequence"/>
</dbReference>
<evidence type="ECO:0000256" key="2">
    <source>
        <dbReference type="ARBA" id="ARBA00006897"/>
    </source>
</evidence>
<dbReference type="PANTHER" id="PTHR13046">
    <property type="entry name" value="PROTEASE U48 CAAX PRENYL PROTEASE RCE1"/>
    <property type="match status" value="1"/>
</dbReference>
<feature type="compositionally biased region" description="Low complexity" evidence="11">
    <location>
        <begin position="157"/>
        <end position="186"/>
    </location>
</feature>
<comment type="caution">
    <text evidence="14">The sequence shown here is derived from an EMBL/GenBank/DDBJ whole genome shotgun (WGS) entry which is preliminary data.</text>
</comment>
<dbReference type="OrthoDB" id="271604at2759"/>
<evidence type="ECO:0000313" key="15">
    <source>
        <dbReference type="Proteomes" id="UP000650467"/>
    </source>
</evidence>
<feature type="transmembrane region" description="Helical" evidence="12">
    <location>
        <begin position="296"/>
        <end position="320"/>
    </location>
</feature>
<evidence type="ECO:0000259" key="13">
    <source>
        <dbReference type="Pfam" id="PF02517"/>
    </source>
</evidence>
<comment type="catalytic activity">
    <reaction evidence="9">
        <text>Hydrolyzes the peptide bond -P2-(S-farnesyl or geranylgeranyl)C-P1'-P2'-P3'-COOH where P1' and P2' are amino acids with aliphatic sidechains and P3' is any C-terminal residue.</text>
        <dbReference type="EC" id="3.4.26.1"/>
    </reaction>
</comment>
<keyword evidence="8 12" id="KW-0472">Membrane</keyword>
<dbReference type="PANTHER" id="PTHR13046:SF0">
    <property type="entry name" value="CAAX PRENYL PROTEASE 2"/>
    <property type="match status" value="1"/>
</dbReference>
<evidence type="ECO:0000313" key="14">
    <source>
        <dbReference type="EMBL" id="KAG2444964.1"/>
    </source>
</evidence>
<evidence type="ECO:0000256" key="5">
    <source>
        <dbReference type="ARBA" id="ARBA00022801"/>
    </source>
</evidence>
<feature type="region of interest" description="Disordered" evidence="11">
    <location>
        <begin position="115"/>
        <end position="215"/>
    </location>
</feature>
<evidence type="ECO:0000256" key="12">
    <source>
        <dbReference type="SAM" id="Phobius"/>
    </source>
</evidence>
<dbReference type="AlphaFoldDB" id="A0A835WCU7"/>
<keyword evidence="5" id="KW-0378">Hydrolase</keyword>
<keyword evidence="3" id="KW-0645">Protease</keyword>
<comment type="subcellular location">
    <subcellularLocation>
        <location evidence="1">Endoplasmic reticulum membrane</location>
        <topology evidence="1">Multi-pass membrane protein</topology>
    </subcellularLocation>
</comment>
<dbReference type="GO" id="GO:0005789">
    <property type="term" value="C:endoplasmic reticulum membrane"/>
    <property type="evidence" value="ECO:0007669"/>
    <property type="project" value="UniProtKB-SubCell"/>
</dbReference>
<feature type="compositionally biased region" description="Gly residues" evidence="11">
    <location>
        <begin position="200"/>
        <end position="210"/>
    </location>
</feature>
<dbReference type="EC" id="3.4.26.1" evidence="10"/>
<evidence type="ECO:0000256" key="9">
    <source>
        <dbReference type="ARBA" id="ARBA00047280"/>
    </source>
</evidence>
<keyword evidence="7 12" id="KW-1133">Transmembrane helix</keyword>
<feature type="domain" description="CAAX prenyl protease 2/Lysostaphin resistance protein A-like" evidence="13">
    <location>
        <begin position="232"/>
        <end position="337"/>
    </location>
</feature>
<organism evidence="14 15">
    <name type="scientific">Chlamydomonas incerta</name>
    <dbReference type="NCBI Taxonomy" id="51695"/>
    <lineage>
        <taxon>Eukaryota</taxon>
        <taxon>Viridiplantae</taxon>
        <taxon>Chlorophyta</taxon>
        <taxon>core chlorophytes</taxon>
        <taxon>Chlorophyceae</taxon>
        <taxon>CS clade</taxon>
        <taxon>Chlamydomonadales</taxon>
        <taxon>Chlamydomonadaceae</taxon>
        <taxon>Chlamydomonas</taxon>
    </lineage>
</organism>
<comment type="similarity">
    <text evidence="2">Belongs to the peptidase U48 family.</text>
</comment>
<dbReference type="GO" id="GO:0071586">
    <property type="term" value="P:CAAX-box protein processing"/>
    <property type="evidence" value="ECO:0007669"/>
    <property type="project" value="InterPro"/>
</dbReference>
<dbReference type="InterPro" id="IPR003675">
    <property type="entry name" value="Rce1/LyrA-like_dom"/>
</dbReference>
<proteinExistence type="inferred from homology"/>
<feature type="transmembrane region" description="Helical" evidence="12">
    <location>
        <begin position="83"/>
        <end position="109"/>
    </location>
</feature>
<evidence type="ECO:0000256" key="4">
    <source>
        <dbReference type="ARBA" id="ARBA00022692"/>
    </source>
</evidence>
<evidence type="ECO:0000256" key="11">
    <source>
        <dbReference type="SAM" id="MobiDB-lite"/>
    </source>
</evidence>
<sequence>MGASSTRGLAVLACIANALAYVGLLYVWRGNLPRDHPTTIKRRVLSTALACSVAWLPVYFWATRIKPTPVPVHELLGLRMEGLGRAIADSLYLCVTLFIGPLVFFIYAIELEQPDEASPPGHPQSQPQPQSQHQRAPPGTAGAGAGAGAGEGGSGGSSDSWSSGYSARAAAGGAGAGADAQQRRGGALSGEPGHPTARSGSGGAGAGNGGSAEQPGALGKLAARVRRLAGDWRLWRNLVAAPVTEEWVFRACMAPLLVMEGLPLVRVVLLTPLFFGAAHLHHVAELVRHQHMPLGRALAAVTFQFAYTTLFGWLATFLFLRTGHVAAPLAAHVFCNWAGFPPFGDMWEHPRAILLLLTTAGGLMTFVLQLGRMTAPGRYGNQVYGTGW</sequence>
<evidence type="ECO:0000256" key="8">
    <source>
        <dbReference type="ARBA" id="ARBA00023136"/>
    </source>
</evidence>
<keyword evidence="6" id="KW-0256">Endoplasmic reticulum</keyword>